<comment type="caution">
    <text evidence="1">The sequence shown here is derived from an EMBL/GenBank/DDBJ whole genome shotgun (WGS) entry which is preliminary data.</text>
</comment>
<gene>
    <name evidence="1" type="ORF">C8P67_106224</name>
</gene>
<dbReference type="Proteomes" id="UP000257136">
    <property type="component" value="Unassembled WGS sequence"/>
</dbReference>
<dbReference type="InterPro" id="IPR046037">
    <property type="entry name" value="DUF5995"/>
</dbReference>
<sequence>MNIKQATTIDEVIECLDEIIEKSKFEQCAIGLFATLYREVTMQIKNGIGTGLFQDPERMEKLDVIFANRYLKAYYQFQAKEKCSECWQFSFTKGEEYWPIVVQHLLLGINAHVNLDLGIACAQVSTPESIFDLHSDYNKINEILSNLVNGVEKCLVEIWPTLTYILKLSGKIDNFFIDFSMKTARDGAWKYATEFVLLPENEWEASIQKREIKVTRIARLVSNPGFFVSSIFKLIRLFERGTVAQKIIELSKVEYSPVTETVVTPECVLES</sequence>
<keyword evidence="2" id="KW-1185">Reference proteome</keyword>
<evidence type="ECO:0000313" key="1">
    <source>
        <dbReference type="EMBL" id="REG98615.1"/>
    </source>
</evidence>
<dbReference type="Pfam" id="PF19458">
    <property type="entry name" value="DUF5995"/>
    <property type="match status" value="1"/>
</dbReference>
<reference evidence="1 2" key="1">
    <citation type="submission" date="2018-08" db="EMBL/GenBank/DDBJ databases">
        <title>Genomic Encyclopedia of Archaeal and Bacterial Type Strains, Phase II (KMG-II): from individual species to whole genera.</title>
        <authorList>
            <person name="Goeker M."/>
        </authorList>
    </citation>
    <scope>NUCLEOTIDE SEQUENCE [LARGE SCALE GENOMIC DNA]</scope>
    <source>
        <strain evidence="1 2">DSM 100880</strain>
    </source>
</reference>
<dbReference type="RefSeq" id="WP_115813499.1">
    <property type="nucleotide sequence ID" value="NZ_QUNI01000006.1"/>
</dbReference>
<dbReference type="EMBL" id="QUNI01000006">
    <property type="protein sequence ID" value="REG98615.1"/>
    <property type="molecule type" value="Genomic_DNA"/>
</dbReference>
<proteinExistence type="predicted"/>
<name>A0A3E0EKF3_9FLAO</name>
<accession>A0A3E0EKF3</accession>
<dbReference type="OrthoDB" id="583431at2"/>
<protein>
    <submittedName>
        <fullName evidence="1">Uncharacterized protein</fullName>
    </submittedName>
</protein>
<dbReference type="AlphaFoldDB" id="A0A3E0EKF3"/>
<evidence type="ECO:0000313" key="2">
    <source>
        <dbReference type="Proteomes" id="UP000257136"/>
    </source>
</evidence>
<organism evidence="1 2">
    <name type="scientific">Flavobacterium aquicola</name>
    <dbReference type="NCBI Taxonomy" id="1682742"/>
    <lineage>
        <taxon>Bacteria</taxon>
        <taxon>Pseudomonadati</taxon>
        <taxon>Bacteroidota</taxon>
        <taxon>Flavobacteriia</taxon>
        <taxon>Flavobacteriales</taxon>
        <taxon>Flavobacteriaceae</taxon>
        <taxon>Flavobacterium</taxon>
    </lineage>
</organism>